<dbReference type="OrthoDB" id="2564904at2759"/>
<name>A0A9P5TGX6_GYMJU</name>
<accession>A0A9P5TGX6</accession>
<dbReference type="EMBL" id="JADNYJ010000231">
    <property type="protein sequence ID" value="KAF8873666.1"/>
    <property type="molecule type" value="Genomic_DNA"/>
</dbReference>
<reference evidence="1" key="1">
    <citation type="submission" date="2020-11" db="EMBL/GenBank/DDBJ databases">
        <authorList>
            <consortium name="DOE Joint Genome Institute"/>
            <person name="Ahrendt S."/>
            <person name="Riley R."/>
            <person name="Andreopoulos W."/>
            <person name="LaButti K."/>
            <person name="Pangilinan J."/>
            <person name="Ruiz-duenas F.J."/>
            <person name="Barrasa J.M."/>
            <person name="Sanchez-Garcia M."/>
            <person name="Camarero S."/>
            <person name="Miyauchi S."/>
            <person name="Serrano A."/>
            <person name="Linde D."/>
            <person name="Babiker R."/>
            <person name="Drula E."/>
            <person name="Ayuso-Fernandez I."/>
            <person name="Pacheco R."/>
            <person name="Padilla G."/>
            <person name="Ferreira P."/>
            <person name="Barriuso J."/>
            <person name="Kellner H."/>
            <person name="Castanera R."/>
            <person name="Alfaro M."/>
            <person name="Ramirez L."/>
            <person name="Pisabarro A.G."/>
            <person name="Kuo A."/>
            <person name="Tritt A."/>
            <person name="Lipzen A."/>
            <person name="He G."/>
            <person name="Yan M."/>
            <person name="Ng V."/>
            <person name="Cullen D."/>
            <person name="Martin F."/>
            <person name="Rosso M.-N."/>
            <person name="Henrissat B."/>
            <person name="Hibbett D."/>
            <person name="Martinez A.T."/>
            <person name="Grigoriev I.V."/>
        </authorList>
    </citation>
    <scope>NUCLEOTIDE SEQUENCE</scope>
    <source>
        <strain evidence="1">AH 44721</strain>
    </source>
</reference>
<gene>
    <name evidence="1" type="ORF">CPB84DRAFT_1894024</name>
</gene>
<proteinExistence type="predicted"/>
<dbReference type="AlphaFoldDB" id="A0A9P5TGX6"/>
<evidence type="ECO:0000313" key="2">
    <source>
        <dbReference type="Proteomes" id="UP000724874"/>
    </source>
</evidence>
<sequence>MVYPFQVLRDPQFGFNQCNSTTLGQNSNCQTLVFNGPDDFCLWGSPDTNGLIGNVEVKVVAYCTKPYHGTRLTFPGAITGLQWTKTSGYIRAVGFINHTCIGLSSTDSGGELDPHSADLQGNPLGDVAFSNGITDSDGHTLTQVFDRNASVSGNRFCFNACYNSVCSPDYCKNSCFPRVQSERVEI</sequence>
<dbReference type="Proteomes" id="UP000724874">
    <property type="component" value="Unassembled WGS sequence"/>
</dbReference>
<protein>
    <submittedName>
        <fullName evidence="1">Uncharacterized protein</fullName>
    </submittedName>
</protein>
<comment type="caution">
    <text evidence="1">The sequence shown here is derived from an EMBL/GenBank/DDBJ whole genome shotgun (WGS) entry which is preliminary data.</text>
</comment>
<evidence type="ECO:0000313" key="1">
    <source>
        <dbReference type="EMBL" id="KAF8873666.1"/>
    </source>
</evidence>
<organism evidence="1 2">
    <name type="scientific">Gymnopilus junonius</name>
    <name type="common">Spectacular rustgill mushroom</name>
    <name type="synonym">Gymnopilus spectabilis subsp. junonius</name>
    <dbReference type="NCBI Taxonomy" id="109634"/>
    <lineage>
        <taxon>Eukaryota</taxon>
        <taxon>Fungi</taxon>
        <taxon>Dikarya</taxon>
        <taxon>Basidiomycota</taxon>
        <taxon>Agaricomycotina</taxon>
        <taxon>Agaricomycetes</taxon>
        <taxon>Agaricomycetidae</taxon>
        <taxon>Agaricales</taxon>
        <taxon>Agaricineae</taxon>
        <taxon>Hymenogastraceae</taxon>
        <taxon>Gymnopilus</taxon>
    </lineage>
</organism>
<keyword evidence="2" id="KW-1185">Reference proteome</keyword>